<feature type="compositionally biased region" description="Polar residues" evidence="1">
    <location>
        <begin position="444"/>
        <end position="459"/>
    </location>
</feature>
<feature type="compositionally biased region" description="Basic and acidic residues" evidence="1">
    <location>
        <begin position="160"/>
        <end position="169"/>
    </location>
</feature>
<proteinExistence type="predicted"/>
<dbReference type="Proteomes" id="UP000053989">
    <property type="component" value="Unassembled WGS sequence"/>
</dbReference>
<feature type="compositionally biased region" description="Basic and acidic residues" evidence="1">
    <location>
        <begin position="351"/>
        <end position="361"/>
    </location>
</feature>
<organism evidence="2 3">
    <name type="scientific">Scleroderma citrinum Foug A</name>
    <dbReference type="NCBI Taxonomy" id="1036808"/>
    <lineage>
        <taxon>Eukaryota</taxon>
        <taxon>Fungi</taxon>
        <taxon>Dikarya</taxon>
        <taxon>Basidiomycota</taxon>
        <taxon>Agaricomycotina</taxon>
        <taxon>Agaricomycetes</taxon>
        <taxon>Agaricomycetidae</taxon>
        <taxon>Boletales</taxon>
        <taxon>Sclerodermatineae</taxon>
        <taxon>Sclerodermataceae</taxon>
        <taxon>Scleroderma</taxon>
    </lineage>
</organism>
<dbReference type="EMBL" id="KN822049">
    <property type="protein sequence ID" value="KIM61692.1"/>
    <property type="molecule type" value="Genomic_DNA"/>
</dbReference>
<feature type="compositionally biased region" description="Basic and acidic residues" evidence="1">
    <location>
        <begin position="276"/>
        <end position="289"/>
    </location>
</feature>
<feature type="compositionally biased region" description="Polar residues" evidence="1">
    <location>
        <begin position="215"/>
        <end position="228"/>
    </location>
</feature>
<feature type="compositionally biased region" description="Basic and acidic residues" evidence="1">
    <location>
        <begin position="202"/>
        <end position="212"/>
    </location>
</feature>
<name>A0A0C3A9X7_9AGAM</name>
<evidence type="ECO:0000313" key="2">
    <source>
        <dbReference type="EMBL" id="KIM61692.1"/>
    </source>
</evidence>
<dbReference type="AlphaFoldDB" id="A0A0C3A9X7"/>
<sequence>MPRTIQVAGPFDSTPPGWRSSIRRKDMMDVLSAIQPHLLSIPQVTLIYPVARRHPLRRPVLGNSGPDRPQARCNPFIRPAHDIDSDPINRTSKKLARWHVLACQWQARCSIRSTQLNSDGLEVSGIQLAMVVCRQYVISEPQEAPAKFLSRWQEEDAEGPQERCRPPRERGHRQCVISKPQEAPAKSPSHWQEEDAGGCKGDAGDRDYHEVIGDMSSQNPKRPLQNPSAVGKKRMRGRCCPDHHVNEVIGDKSSQNPKRPLPNPSAIGKKRMRGACKGDADHHASEVIDNKSSQNPKRPLQNPSAIGKKRMRGTRKGDADHANEVVGNMSSQNPKRPLPNPSAVGKKRMRGTREGDADHANEVVGNMSSQNPKRPLPNPSAVGKKRMRGTREGDADHHTNRVDRQYDISNPKRPLQISSAVGKKRMRGTHERDADHQTNEDIGNKSSQNYKSPLQNSSAIGEKRVQGPAMEMLPGPPREWGHRQYNISKPQDVSAKFLDCWQDEDAGACKRDSVQADVP</sequence>
<evidence type="ECO:0000313" key="3">
    <source>
        <dbReference type="Proteomes" id="UP000053989"/>
    </source>
</evidence>
<accession>A0A0C3A9X7</accession>
<reference evidence="2 3" key="1">
    <citation type="submission" date="2014-04" db="EMBL/GenBank/DDBJ databases">
        <authorList>
            <consortium name="DOE Joint Genome Institute"/>
            <person name="Kuo A."/>
            <person name="Kohler A."/>
            <person name="Nagy L.G."/>
            <person name="Floudas D."/>
            <person name="Copeland A."/>
            <person name="Barry K.W."/>
            <person name="Cichocki N."/>
            <person name="Veneault-Fourrey C."/>
            <person name="LaButti K."/>
            <person name="Lindquist E.A."/>
            <person name="Lipzen A."/>
            <person name="Lundell T."/>
            <person name="Morin E."/>
            <person name="Murat C."/>
            <person name="Sun H."/>
            <person name="Tunlid A."/>
            <person name="Henrissat B."/>
            <person name="Grigoriev I.V."/>
            <person name="Hibbett D.S."/>
            <person name="Martin F."/>
            <person name="Nordberg H.P."/>
            <person name="Cantor M.N."/>
            <person name="Hua S.X."/>
        </authorList>
    </citation>
    <scope>NUCLEOTIDE SEQUENCE [LARGE SCALE GENOMIC DNA]</scope>
    <source>
        <strain evidence="2 3">Foug A</strain>
    </source>
</reference>
<evidence type="ECO:0000256" key="1">
    <source>
        <dbReference type="SAM" id="MobiDB-lite"/>
    </source>
</evidence>
<feature type="compositionally biased region" description="Polar residues" evidence="1">
    <location>
        <begin position="290"/>
        <end position="304"/>
    </location>
</feature>
<feature type="compositionally biased region" description="Basic and acidic residues" evidence="1">
    <location>
        <begin position="389"/>
        <end position="406"/>
    </location>
</feature>
<gene>
    <name evidence="2" type="ORF">SCLCIDRAFT_9365</name>
</gene>
<dbReference type="InParanoid" id="A0A0C3A9X7"/>
<feature type="compositionally biased region" description="Basic and acidic residues" evidence="1">
    <location>
        <begin position="428"/>
        <end position="443"/>
    </location>
</feature>
<feature type="compositionally biased region" description="Basic and acidic residues" evidence="1">
    <location>
        <begin position="239"/>
        <end position="250"/>
    </location>
</feature>
<keyword evidence="3" id="KW-1185">Reference proteome</keyword>
<feature type="region of interest" description="Disordered" evidence="1">
    <location>
        <begin position="152"/>
        <end position="487"/>
    </location>
</feature>
<reference evidence="3" key="2">
    <citation type="submission" date="2015-01" db="EMBL/GenBank/DDBJ databases">
        <title>Evolutionary Origins and Diversification of the Mycorrhizal Mutualists.</title>
        <authorList>
            <consortium name="DOE Joint Genome Institute"/>
            <consortium name="Mycorrhizal Genomics Consortium"/>
            <person name="Kohler A."/>
            <person name="Kuo A."/>
            <person name="Nagy L.G."/>
            <person name="Floudas D."/>
            <person name="Copeland A."/>
            <person name="Barry K.W."/>
            <person name="Cichocki N."/>
            <person name="Veneault-Fourrey C."/>
            <person name="LaButti K."/>
            <person name="Lindquist E.A."/>
            <person name="Lipzen A."/>
            <person name="Lundell T."/>
            <person name="Morin E."/>
            <person name="Murat C."/>
            <person name="Riley R."/>
            <person name="Ohm R."/>
            <person name="Sun H."/>
            <person name="Tunlid A."/>
            <person name="Henrissat B."/>
            <person name="Grigoriev I.V."/>
            <person name="Hibbett D.S."/>
            <person name="Martin F."/>
        </authorList>
    </citation>
    <scope>NUCLEOTIDE SEQUENCE [LARGE SCALE GENOMIC DNA]</scope>
    <source>
        <strain evidence="3">Foug A</strain>
    </source>
</reference>
<protein>
    <submittedName>
        <fullName evidence="2">Uncharacterized protein</fullName>
    </submittedName>
</protein>
<dbReference type="HOGENOM" id="CLU_524927_0_0_1"/>